<feature type="compositionally biased region" description="Basic residues" evidence="3">
    <location>
        <begin position="541"/>
        <end position="553"/>
    </location>
</feature>
<protein>
    <recommendedName>
        <fullName evidence="4">RRM domain-containing protein</fullName>
    </recommendedName>
</protein>
<sequence>MSVIIRLQGLPLSAASADIRAFFSGLRIPDGAVNIVGGDDGDAFIGFATDEDARQAMRKNHGQIHNAEVRLHLSSRSEMNEVIDRARSAPSMPMNPPALQPPAYVPPTSRYEREEQPRFQPREEPSRFGRDIPSYARNGPQFGREEPQRYGRSEPPAMSGNGRAPFAQHGGYQQATRPGYEAHFDTRKEEGEKMRPPTDRLPYEMHLNEREKSDQRKSDDMGGRNAPWMMGRDRERMGDNEHQRGYGGYPQPQVIRQEDDDRRQPMSLRDVDTGMVGNIRQDGDERKDTRKKEESWRSENNRSFERMPPLHGSNGSAPQEEEAVSFFGRGPPLPKRTLLPPPSMPAPQMPSIAQSHLPTQPSPPDHKPKEEVFVELTRLPPDLLRPSVLEEFLAPATPLTLSSVKVVYSPEGIHLHSLVRFTSAMDAFNALKKDGEQGVKIRPSTKEAFDVARDGPIPAFVPPTHPPVVPAMAPFPPVMPMGGGGIMHPGMGRMGQLPMPLMNPNEMMMIGNDRRGSGEMDEGRGERRRRQDSPPRGRREERRRRSNSPRAKKPKVDRVCVHISNLPFRVKEPEIRRMLGPGLNPFAIKKVFTEDNTPSDVWIMEFSSEPEAMETTRRRMELGGRQVRLRMLDEPEADRLLRQKFKSPPRRTEKEERRDSFDEKVRMQQEAIEMEKTRQNGPGRMPSGETGALAGAFSAPVFTTNRGFMRGGRGGPGRGMMRGGSNGPMKGGRGGLLGGPPSTPGNVERNCLLVSNMPPLPAPQVLLEHLRISPPQLVRVDQIAPDAAIIELRGEKDAVVVAEHASGPSFPNLHGRRLIVAAMGRRQIEEEFNLRGAGEVMERGRHSPQRRGHSPPPHRPRIDPEVIRSIGEPGCVISCDGFPRDLAIDEVAAFFDGFPMVEASVRMRMENGEGTGECMLAMGDRSSARRAVNALHGKRLRGNTIKLSLLE</sequence>
<dbReference type="SUPFAM" id="SSF54928">
    <property type="entry name" value="RNA-binding domain, RBD"/>
    <property type="match status" value="3"/>
</dbReference>
<feature type="compositionally biased region" description="Basic and acidic residues" evidence="3">
    <location>
        <begin position="231"/>
        <end position="244"/>
    </location>
</feature>
<dbReference type="InterPro" id="IPR000504">
    <property type="entry name" value="RRM_dom"/>
</dbReference>
<dbReference type="PANTHER" id="PTHR13976">
    <property type="entry name" value="HETEROGENEOUS NUCLEAR RIBONUCLEOPROTEIN-RELATED"/>
    <property type="match status" value="1"/>
</dbReference>
<keyword evidence="2" id="KW-0694">RNA-binding</keyword>
<dbReference type="CDD" id="cd12510">
    <property type="entry name" value="RRM1_RBM12_like"/>
    <property type="match status" value="1"/>
</dbReference>
<organism evidence="5 6">
    <name type="scientific">Pristionchus mayeri</name>
    <dbReference type="NCBI Taxonomy" id="1317129"/>
    <lineage>
        <taxon>Eukaryota</taxon>
        <taxon>Metazoa</taxon>
        <taxon>Ecdysozoa</taxon>
        <taxon>Nematoda</taxon>
        <taxon>Chromadorea</taxon>
        <taxon>Rhabditida</taxon>
        <taxon>Rhabditina</taxon>
        <taxon>Diplogasteromorpha</taxon>
        <taxon>Diplogasteroidea</taxon>
        <taxon>Neodiplogasteridae</taxon>
        <taxon>Pristionchus</taxon>
    </lineage>
</organism>
<proteinExistence type="predicted"/>
<feature type="compositionally biased region" description="Basic and acidic residues" evidence="3">
    <location>
        <begin position="512"/>
        <end position="540"/>
    </location>
</feature>
<feature type="compositionally biased region" description="Basic and acidic residues" evidence="3">
    <location>
        <begin position="180"/>
        <end position="222"/>
    </location>
</feature>
<accession>A0AAN5DI17</accession>
<feature type="domain" description="RRM" evidence="4">
    <location>
        <begin position="4"/>
        <end position="72"/>
    </location>
</feature>
<dbReference type="Gene3D" id="3.30.70.330">
    <property type="match status" value="3"/>
</dbReference>
<gene>
    <name evidence="5" type="ORF">PMAYCL1PPCAC_33287</name>
</gene>
<dbReference type="InterPro" id="IPR050666">
    <property type="entry name" value="ESRP"/>
</dbReference>
<name>A0AAN5DI17_9BILA</name>
<feature type="compositionally biased region" description="Basic and acidic residues" evidence="3">
    <location>
        <begin position="281"/>
        <end position="305"/>
    </location>
</feature>
<feature type="region of interest" description="Disordered" evidence="3">
    <location>
        <begin position="836"/>
        <end position="862"/>
    </location>
</feature>
<evidence type="ECO:0000313" key="6">
    <source>
        <dbReference type="Proteomes" id="UP001328107"/>
    </source>
</evidence>
<feature type="compositionally biased region" description="Basic and acidic residues" evidence="3">
    <location>
        <begin position="110"/>
        <end position="130"/>
    </location>
</feature>
<reference evidence="6" key="1">
    <citation type="submission" date="2022-10" db="EMBL/GenBank/DDBJ databases">
        <title>Genome assembly of Pristionchus species.</title>
        <authorList>
            <person name="Yoshida K."/>
            <person name="Sommer R.J."/>
        </authorList>
    </citation>
    <scope>NUCLEOTIDE SEQUENCE [LARGE SCALE GENOMIC DNA]</scope>
    <source>
        <strain evidence="6">RS5460</strain>
    </source>
</reference>
<feature type="compositionally biased region" description="Pro residues" evidence="3">
    <location>
        <begin position="331"/>
        <end position="348"/>
    </location>
</feature>
<feature type="compositionally biased region" description="Basic and acidic residues" evidence="3">
    <location>
        <begin position="256"/>
        <end position="272"/>
    </location>
</feature>
<comment type="caution">
    <text evidence="5">The sequence shown here is derived from an EMBL/GenBank/DDBJ whole genome shotgun (WGS) entry which is preliminary data.</text>
</comment>
<evidence type="ECO:0000256" key="1">
    <source>
        <dbReference type="ARBA" id="ARBA00022737"/>
    </source>
</evidence>
<dbReference type="GO" id="GO:0003723">
    <property type="term" value="F:RNA binding"/>
    <property type="evidence" value="ECO:0007669"/>
    <property type="project" value="UniProtKB-KW"/>
</dbReference>
<dbReference type="InterPro" id="IPR035979">
    <property type="entry name" value="RBD_domain_sf"/>
</dbReference>
<feature type="compositionally biased region" description="Basic and acidic residues" evidence="3">
    <location>
        <begin position="650"/>
        <end position="665"/>
    </location>
</feature>
<evidence type="ECO:0000313" key="5">
    <source>
        <dbReference type="EMBL" id="GMR63092.1"/>
    </source>
</evidence>
<feature type="compositionally biased region" description="Basic residues" evidence="3">
    <location>
        <begin position="846"/>
        <end position="859"/>
    </location>
</feature>
<keyword evidence="1" id="KW-0677">Repeat</keyword>
<dbReference type="Pfam" id="PF00076">
    <property type="entry name" value="RRM_1"/>
    <property type="match status" value="1"/>
</dbReference>
<evidence type="ECO:0000256" key="3">
    <source>
        <dbReference type="SAM" id="MobiDB-lite"/>
    </source>
</evidence>
<feature type="compositionally biased region" description="Pro residues" evidence="3">
    <location>
        <begin position="93"/>
        <end position="105"/>
    </location>
</feature>
<feature type="region of interest" description="Disordered" evidence="3">
    <location>
        <begin position="88"/>
        <end position="368"/>
    </location>
</feature>
<evidence type="ECO:0000259" key="4">
    <source>
        <dbReference type="SMART" id="SM00360"/>
    </source>
</evidence>
<dbReference type="AlphaFoldDB" id="A0AAN5DI17"/>
<feature type="region of interest" description="Disordered" evidence="3">
    <location>
        <begin position="634"/>
        <end position="665"/>
    </location>
</feature>
<evidence type="ECO:0000256" key="2">
    <source>
        <dbReference type="ARBA" id="ARBA00022884"/>
    </source>
</evidence>
<dbReference type="InterPro" id="IPR012677">
    <property type="entry name" value="Nucleotide-bd_a/b_plait_sf"/>
</dbReference>
<feature type="compositionally biased region" description="Basic and acidic residues" evidence="3">
    <location>
        <begin position="143"/>
        <end position="152"/>
    </location>
</feature>
<dbReference type="Proteomes" id="UP001328107">
    <property type="component" value="Unassembled WGS sequence"/>
</dbReference>
<feature type="region of interest" description="Disordered" evidence="3">
    <location>
        <begin position="509"/>
        <end position="558"/>
    </location>
</feature>
<dbReference type="EMBL" id="BTRK01000006">
    <property type="protein sequence ID" value="GMR63092.1"/>
    <property type="molecule type" value="Genomic_DNA"/>
</dbReference>
<keyword evidence="6" id="KW-1185">Reference proteome</keyword>
<dbReference type="SMART" id="SM00360">
    <property type="entry name" value="RRM"/>
    <property type="match status" value="2"/>
</dbReference>
<feature type="domain" description="RRM" evidence="4">
    <location>
        <begin position="876"/>
        <end position="948"/>
    </location>
</feature>